<feature type="domain" description="DUF2062" evidence="3">
    <location>
        <begin position="28"/>
        <end position="192"/>
    </location>
</feature>
<proteinExistence type="predicted"/>
<accession>A0A1Y5S3Y1</accession>
<feature type="transmembrane region" description="Helical" evidence="2">
    <location>
        <begin position="46"/>
        <end position="76"/>
    </location>
</feature>
<dbReference type="Proteomes" id="UP000193409">
    <property type="component" value="Unassembled WGS sequence"/>
</dbReference>
<dbReference type="InterPro" id="IPR018639">
    <property type="entry name" value="DUF2062"/>
</dbReference>
<dbReference type="PANTHER" id="PTHR40547">
    <property type="entry name" value="SLL0298 PROTEIN"/>
    <property type="match status" value="1"/>
</dbReference>
<reference evidence="4 5" key="1">
    <citation type="submission" date="2017-03" db="EMBL/GenBank/DDBJ databases">
        <authorList>
            <person name="Afonso C.L."/>
            <person name="Miller P.J."/>
            <person name="Scott M.A."/>
            <person name="Spackman E."/>
            <person name="Goraichik I."/>
            <person name="Dimitrov K.M."/>
            <person name="Suarez D.L."/>
            <person name="Swayne D.E."/>
        </authorList>
    </citation>
    <scope>NUCLEOTIDE SEQUENCE [LARGE SCALE GENOMIC DNA]</scope>
    <source>
        <strain evidence="4 5">CECT 7680</strain>
    </source>
</reference>
<sequence>MVFKRRDRRPLHHAVMDFVYPRRGWGRGFSYLKHRLRRLPDTPEKIARGIFAGVFVCFTPFFGLHFFAAALLAMILRGNVVASLLATFFGNPITFPFIAVVSMKTGHFLIGETYSAEESRSLYQNFRGAAADVKDNFLAIFSDRTADWSQLGQFYHDVYLPYLVGGLIPGLIAGIVAYYMSVPVIAAYQKRRKGRLKKKLEQLRSKAAKAADEAASGR</sequence>
<evidence type="ECO:0000313" key="5">
    <source>
        <dbReference type="Proteomes" id="UP000193409"/>
    </source>
</evidence>
<dbReference type="RefSeq" id="WP_085867904.1">
    <property type="nucleotide sequence ID" value="NZ_FWFQ01000007.1"/>
</dbReference>
<gene>
    <name evidence="4" type="ORF">PSA7680_01352</name>
</gene>
<keyword evidence="2" id="KW-1133">Transmembrane helix</keyword>
<keyword evidence="2" id="KW-0472">Membrane</keyword>
<keyword evidence="2" id="KW-0812">Transmembrane</keyword>
<dbReference type="OrthoDB" id="7360463at2"/>
<keyword evidence="5" id="KW-1185">Reference proteome</keyword>
<keyword evidence="1" id="KW-0175">Coiled coil</keyword>
<dbReference type="PANTHER" id="PTHR40547:SF1">
    <property type="entry name" value="SLL0298 PROTEIN"/>
    <property type="match status" value="1"/>
</dbReference>
<organism evidence="4 5">
    <name type="scientific">Pseudoruegeria aquimaris</name>
    <dbReference type="NCBI Taxonomy" id="393663"/>
    <lineage>
        <taxon>Bacteria</taxon>
        <taxon>Pseudomonadati</taxon>
        <taxon>Pseudomonadota</taxon>
        <taxon>Alphaproteobacteria</taxon>
        <taxon>Rhodobacterales</taxon>
        <taxon>Roseobacteraceae</taxon>
        <taxon>Pseudoruegeria</taxon>
    </lineage>
</organism>
<evidence type="ECO:0000313" key="4">
    <source>
        <dbReference type="EMBL" id="SLN29198.1"/>
    </source>
</evidence>
<dbReference type="AlphaFoldDB" id="A0A1Y5S3Y1"/>
<evidence type="ECO:0000256" key="1">
    <source>
        <dbReference type="SAM" id="Coils"/>
    </source>
</evidence>
<evidence type="ECO:0000259" key="3">
    <source>
        <dbReference type="Pfam" id="PF09835"/>
    </source>
</evidence>
<dbReference type="EMBL" id="FWFQ01000007">
    <property type="protein sequence ID" value="SLN29198.1"/>
    <property type="molecule type" value="Genomic_DNA"/>
</dbReference>
<name>A0A1Y5S3Y1_9RHOB</name>
<feature type="coiled-coil region" evidence="1">
    <location>
        <begin position="186"/>
        <end position="213"/>
    </location>
</feature>
<dbReference type="Pfam" id="PF09835">
    <property type="entry name" value="DUF2062"/>
    <property type="match status" value="1"/>
</dbReference>
<evidence type="ECO:0000256" key="2">
    <source>
        <dbReference type="SAM" id="Phobius"/>
    </source>
</evidence>
<protein>
    <recommendedName>
        <fullName evidence="3">DUF2062 domain-containing protein</fullName>
    </recommendedName>
</protein>
<feature type="transmembrane region" description="Helical" evidence="2">
    <location>
        <begin position="159"/>
        <end position="188"/>
    </location>
</feature>